<keyword evidence="2" id="KW-1185">Reference proteome</keyword>
<proteinExistence type="predicted"/>
<dbReference type="RefSeq" id="WP_191739998.1">
    <property type="nucleotide sequence ID" value="NZ_JACSQB010000058.1"/>
</dbReference>
<comment type="caution">
    <text evidence="1">The sequence shown here is derived from an EMBL/GenBank/DDBJ whole genome shotgun (WGS) entry which is preliminary data.</text>
</comment>
<dbReference type="Proteomes" id="UP000627166">
    <property type="component" value="Unassembled WGS sequence"/>
</dbReference>
<accession>A0ABR8YRY7</accession>
<gene>
    <name evidence="1" type="ORF">H9637_08245</name>
</gene>
<protein>
    <submittedName>
        <fullName evidence="1">Uncharacterized protein</fullName>
    </submittedName>
</protein>
<evidence type="ECO:0000313" key="1">
    <source>
        <dbReference type="EMBL" id="MBD8047027.1"/>
    </source>
</evidence>
<organism evidence="1 2">
    <name type="scientific">Clostridium faecium</name>
    <dbReference type="NCBI Taxonomy" id="2762223"/>
    <lineage>
        <taxon>Bacteria</taxon>
        <taxon>Bacillati</taxon>
        <taxon>Bacillota</taxon>
        <taxon>Clostridia</taxon>
        <taxon>Eubacteriales</taxon>
        <taxon>Clostridiaceae</taxon>
        <taxon>Clostridium</taxon>
    </lineage>
</organism>
<sequence length="150" mass="17262">MQYRKKSSEQLVEFAENEKRYTFTELDQESIRKMKEEFYSEQPDENLKALLRSMSSQMASVLDKAGFNHAAEFLNYSLLPMREEPKVYGSGSVISGDIWTDSTEFQTVIKQFLNRAKSLGSYEYFATTSMEFAMPSASKIDILTNTSLKK</sequence>
<name>A0ABR8YRY7_9CLOT</name>
<reference evidence="1 2" key="1">
    <citation type="submission" date="2020-08" db="EMBL/GenBank/DDBJ databases">
        <title>A Genomic Blueprint of the Chicken Gut Microbiome.</title>
        <authorList>
            <person name="Gilroy R."/>
            <person name="Ravi A."/>
            <person name="Getino M."/>
            <person name="Pursley I."/>
            <person name="Horton D.L."/>
            <person name="Alikhan N.-F."/>
            <person name="Baker D."/>
            <person name="Gharbi K."/>
            <person name="Hall N."/>
            <person name="Watson M."/>
            <person name="Adriaenssens E.M."/>
            <person name="Foster-Nyarko E."/>
            <person name="Jarju S."/>
            <person name="Secka A."/>
            <person name="Antonio M."/>
            <person name="Oren A."/>
            <person name="Chaudhuri R."/>
            <person name="La Ragione R.M."/>
            <person name="Hildebrand F."/>
            <person name="Pallen M.J."/>
        </authorList>
    </citation>
    <scope>NUCLEOTIDE SEQUENCE [LARGE SCALE GENOMIC DNA]</scope>
    <source>
        <strain evidence="1 2">N37</strain>
    </source>
</reference>
<evidence type="ECO:0000313" key="2">
    <source>
        <dbReference type="Proteomes" id="UP000627166"/>
    </source>
</evidence>
<dbReference type="EMBL" id="JACSQB010000058">
    <property type="protein sequence ID" value="MBD8047027.1"/>
    <property type="molecule type" value="Genomic_DNA"/>
</dbReference>